<name>A2DI78_TRIV3</name>
<dbReference type="PANTHER" id="PTHR13743:SF161">
    <property type="entry name" value="BEIGE_BEACH DOMAIN CONTAINING PROTEIN"/>
    <property type="match status" value="1"/>
</dbReference>
<protein>
    <submittedName>
        <fullName evidence="3">Beige/BEACH domain containing protein</fullName>
    </submittedName>
</protein>
<dbReference type="PANTHER" id="PTHR13743">
    <property type="entry name" value="BEIGE/BEACH-RELATED"/>
    <property type="match status" value="1"/>
</dbReference>
<feature type="compositionally biased region" description="Low complexity" evidence="1">
    <location>
        <begin position="792"/>
        <end position="802"/>
    </location>
</feature>
<feature type="region of interest" description="Disordered" evidence="1">
    <location>
        <begin position="746"/>
        <end position="875"/>
    </location>
</feature>
<feature type="compositionally biased region" description="Low complexity" evidence="1">
    <location>
        <begin position="763"/>
        <end position="780"/>
    </location>
</feature>
<proteinExistence type="predicted"/>
<feature type="compositionally biased region" description="Basic and acidic residues" evidence="1">
    <location>
        <begin position="1572"/>
        <end position="1581"/>
    </location>
</feature>
<feature type="region of interest" description="Disordered" evidence="1">
    <location>
        <begin position="1572"/>
        <end position="1593"/>
    </location>
</feature>
<dbReference type="Gene3D" id="1.10.1540.10">
    <property type="entry name" value="BEACH domain"/>
    <property type="match status" value="2"/>
</dbReference>
<reference evidence="3" key="2">
    <citation type="journal article" date="2007" name="Science">
        <title>Draft genome sequence of the sexually transmitted pathogen Trichomonas vaginalis.</title>
        <authorList>
            <person name="Carlton J.M."/>
            <person name="Hirt R.P."/>
            <person name="Silva J.C."/>
            <person name="Delcher A.L."/>
            <person name="Schatz M."/>
            <person name="Zhao Q."/>
            <person name="Wortman J.R."/>
            <person name="Bidwell S.L."/>
            <person name="Alsmark U.C.M."/>
            <person name="Besteiro S."/>
            <person name="Sicheritz-Ponten T."/>
            <person name="Noel C.J."/>
            <person name="Dacks J.B."/>
            <person name="Foster P.G."/>
            <person name="Simillion C."/>
            <person name="Van de Peer Y."/>
            <person name="Miranda-Saavedra D."/>
            <person name="Barton G.J."/>
            <person name="Westrop G.D."/>
            <person name="Mueller S."/>
            <person name="Dessi D."/>
            <person name="Fiori P.L."/>
            <person name="Ren Q."/>
            <person name="Paulsen I."/>
            <person name="Zhang H."/>
            <person name="Bastida-Corcuera F.D."/>
            <person name="Simoes-Barbosa A."/>
            <person name="Brown M.T."/>
            <person name="Hayes R.D."/>
            <person name="Mukherjee M."/>
            <person name="Okumura C.Y."/>
            <person name="Schneider R."/>
            <person name="Smith A.J."/>
            <person name="Vanacova S."/>
            <person name="Villalvazo M."/>
            <person name="Haas B.J."/>
            <person name="Pertea M."/>
            <person name="Feldblyum T.V."/>
            <person name="Utterback T.R."/>
            <person name="Shu C.L."/>
            <person name="Osoegawa K."/>
            <person name="de Jong P.J."/>
            <person name="Hrdy I."/>
            <person name="Horvathova L."/>
            <person name="Zubacova Z."/>
            <person name="Dolezal P."/>
            <person name="Malik S.B."/>
            <person name="Logsdon J.M. Jr."/>
            <person name="Henze K."/>
            <person name="Gupta A."/>
            <person name="Wang C.C."/>
            <person name="Dunne R.L."/>
            <person name="Upcroft J.A."/>
            <person name="Upcroft P."/>
            <person name="White O."/>
            <person name="Salzberg S.L."/>
            <person name="Tang P."/>
            <person name="Chiu C.-H."/>
            <person name="Lee Y.-S."/>
            <person name="Embley T.M."/>
            <person name="Coombs G.H."/>
            <person name="Mottram J.C."/>
            <person name="Tachezy J."/>
            <person name="Fraser-Liggett C.M."/>
            <person name="Johnson P.J."/>
        </authorList>
    </citation>
    <scope>NUCLEOTIDE SEQUENCE [LARGE SCALE GENOMIC DNA]</scope>
    <source>
        <strain evidence="3">G3</strain>
    </source>
</reference>
<dbReference type="InterPro" id="IPR050865">
    <property type="entry name" value="BEACH_Domain"/>
</dbReference>
<evidence type="ECO:0000313" key="4">
    <source>
        <dbReference type="Proteomes" id="UP000001542"/>
    </source>
</evidence>
<evidence type="ECO:0000256" key="1">
    <source>
        <dbReference type="SAM" id="MobiDB-lite"/>
    </source>
</evidence>
<dbReference type="SMR" id="A2DI78"/>
<reference evidence="3" key="1">
    <citation type="submission" date="2006-10" db="EMBL/GenBank/DDBJ databases">
        <authorList>
            <person name="Amadeo P."/>
            <person name="Zhao Q."/>
            <person name="Wortman J."/>
            <person name="Fraser-Liggett C."/>
            <person name="Carlton J."/>
        </authorList>
    </citation>
    <scope>NUCLEOTIDE SEQUENCE</scope>
    <source>
        <strain evidence="3">G3</strain>
    </source>
</reference>
<dbReference type="VEuPathDB" id="TrichDB:TVAGG3_0712330"/>
<feature type="compositionally biased region" description="Low complexity" evidence="1">
    <location>
        <begin position="1582"/>
        <end position="1591"/>
    </location>
</feature>
<dbReference type="PROSITE" id="PS50197">
    <property type="entry name" value="BEACH"/>
    <property type="match status" value="1"/>
</dbReference>
<dbReference type="InterPro" id="IPR036372">
    <property type="entry name" value="BEACH_dom_sf"/>
</dbReference>
<keyword evidence="4" id="KW-1185">Reference proteome</keyword>
<dbReference type="SUPFAM" id="SSF81837">
    <property type="entry name" value="BEACH domain"/>
    <property type="match status" value="1"/>
</dbReference>
<sequence>MEKGLDPEVVATIFQATYIDPKIIERFPPEFRELIPDVDLSVFDNRKISNSELITKLNLQLDKRTKLMKYIYEHQRQITDKLDQQEFVGVISIQSFIALIYNDLSEVVESDIQYFIAFLVLSLDLVPKFTKEINTTFLIFLQRVSQTQNVYHFLSDIIVFISSCRSISPLILIQTLLLLETIIKNQWYTSNLSTLITFINSLTKQLKNIDVLNITTDILNNIIDQTANLASNYRDRKTLDAVLTFRCEILGISPENYYKFEEIIDLFVDDISSVTTLLTNYEKIPDLETNLENITNNSKNAVYLLSRASSKAKEALIKLFLRIEINSFATISISYLFIYKMIQNNEPEDKKLPFSFFFPQFLYYNDFSMFDQKSFYIVNLRRIGMQLYMLLYKTMSPSDILKYFIMFMSNSISNPKIFTEILFYSMKMINYNKLSSVEIEPLMACVFSGLEIDETSIYSKEMRKLELKMIKKICNMKNINSFILSSRSLSTGIINIIFDLKYGRSLASILAVLLRSLESENQTFLDQIFKKLKETEENKVLANILNTLHSALFSLSNLDLVLSFFHSDSFRFVIAMFNKDMDDDVLLNALLLVSLGMRLNIRALTSHEIKMISECINKEKLNLQVYTVLCMIISGSQTDFIGITNPDSFPFIKSILLSDFRSDFLFRITNLCQNNDIQKLQCINSDIFSILNDVCPDDCFKHLDLFVMIASKFTNAKLIRQYYKFFDIKENQNILTDKIQKSDKIQISSTDKIENTEQKENKLITNPNENQNNLENTTISKENENLEKNSKISENSNISIENGASDKNTKISEDQKISENTKISSENLDKISKNSDEQKISKEDKNQSSLVTETKTHIVKTDGLPKSEGSKKKVRRPSMLTQEGIYVDKTNLNLTKDEKITNLLQMTKIILNSDKTCFGKTVFLFSPESGGINLNMTQSSFRIDAYIQLCSQSFRLFKIVSGENQLFCNLQKDFFEIELENSEFRSPVQLMQNKWYKMSLSVNKLKEFILTIDDKPLATVFLSNFEEEYTFDLFLFESQQRNDTIGTAQESNITGPITVYINDKAVYYFTPDSTTEDFCLVNSLSFEPEVIKIKPNMICKVSLFKMNLLELNGIEFYLFLSHFCQNVKNFISILEIFQMILENESLDLQKRLYNLKFFKCLASSLDNLEEKPNTKLYDQIMKFDKILTFKALKNDFLKHILIGTQIWFKDKDCAILLLSKWSAIQDEDKLYFAKLLPVERIIYYISISDNFTKSTVTLLLSILREFVYINIDKKLLQILFRFLEHFKDDKEVSMQVLQVFFSLAKRDSTAQDFVRDFILGSRSLLSSTQSYVIYTVIMLFIQNEEPYHSRLLWFFLNETRFRSLQINETFATEFCNYFIGNTKIDTLEKLIKVKSFNSIAAPLFPFICVLGNYVSPELRKQMQVFVANILTQNDICIKISKTLKPLSISIICSFLLLFEDKLTVSFVNLIKQNTEILPEVLSFLSLMQSFVSFDVHVIENTLLSAMTMRVFNNGDSEQKNDFVKTVVRYLLETKHVEFRDVISQETDSILDETNDVQIVEFEKIMHKSKSTERISSKKIDRSNSSGGISSKKTIKNEINPQNFGLIGSFPGFKNDKASLHVKNESDTSSLIGSMSGNQSEITNLHMINSMNFQSNEKDIISEEQNSESVSNSVVFSEETVIKYDKTEDWENEELKEVGTLLDFIVKNNNSKKVTNKKSFGPKIVENEWMDVNIAILLLDFVQDKDLNQKSIEYFFVLLDFVLRSERNLQINHSDLLDTFCLNYPNAKTLNVLFYECCLSKEYFESESPQFYREYQLEKENLLKFFEDKNESLQTFYSENFESQFSNLEDVLVNFMLTPFEFVSIECPHLDSLLSFTEKYFVLQKYKRKHCFEELQEKFSYPNSNFVFILKEEEQYSRRHLYDHILRPYLFTKRLIYTKRPEIQIDDQEKYFVKKFDKSKFSFYCSHCYLIRDYKEEKVFVYIFGDQLIVRNDLFIFYKVKFSEISAITWEWYRHHPNSMSFYLKSRKAFLLKFPNEHNHRFVSVISQQILNENPIYFVYDSIPFEMLEKLKLTLRWKRRMISTYEYIHWLNIISGRSFLSRENYPIFPWIMANYDNDLEYVKFRNLAKNINTTNTKRVQKIKARELEDALDNECVILFKNNYISNKIGVKDLLFETNKNSLEDVYNDLVIRDPDDPRDSFESIEEYFYCPDLVFDKKVPKYFSNATEFVVKQRQMLEMDGANIEKWIDMVFGVSQQGESATQTDNTYDYKIFSNAFEDRSDDIEQVMGKMGNAPQKLFDSYHPMRNPQTKGVQRQMVKLDISGIFCMFLYKNMNFFVTNNNTIIGVEGTSVKQTLNYKINEIYTVKHLPSTSRCRIAIFGRFDDYFSIFDVEEKTTIRSSDIGHICSIHSDKTNIYCGIENGTIKEIDQNLEISKSISISDYPIKDIYCCLFNNIMISVDDMNNIYFMMTHNLRVYKVIQNERLSLEKFKKVVYLQTSNLFVFLFSRTMITFTASGQVVKETVDIRFDKYLDICYYKNNNFDELICVSTNDGKLSILDPINHEETLTITQLRVGVSQIMYNTDSEYFVCSNNEFSVLVPDRNIGGIFVPSSPNRFML</sequence>
<dbReference type="RefSeq" id="XP_001580860.1">
    <property type="nucleotide sequence ID" value="XM_001580810.1"/>
</dbReference>
<dbReference type="Pfam" id="PF02138">
    <property type="entry name" value="Beach"/>
    <property type="match status" value="1"/>
</dbReference>
<dbReference type="eggNOG" id="KOG1787">
    <property type="taxonomic scope" value="Eukaryota"/>
</dbReference>
<accession>A2DI78</accession>
<gene>
    <name evidence="3" type="ORF">TVAG_129820</name>
</gene>
<dbReference type="EMBL" id="DS113203">
    <property type="protein sequence ID" value="EAY19874.1"/>
    <property type="molecule type" value="Genomic_DNA"/>
</dbReference>
<evidence type="ECO:0000313" key="3">
    <source>
        <dbReference type="EMBL" id="EAY19874.1"/>
    </source>
</evidence>
<dbReference type="SUPFAM" id="SSF50978">
    <property type="entry name" value="WD40 repeat-like"/>
    <property type="match status" value="1"/>
</dbReference>
<dbReference type="STRING" id="5722.A2DI78"/>
<dbReference type="Proteomes" id="UP000001542">
    <property type="component" value="Unassembled WGS sequence"/>
</dbReference>
<dbReference type="VEuPathDB" id="TrichDB:TVAG_129820"/>
<feature type="compositionally biased region" description="Basic and acidic residues" evidence="1">
    <location>
        <begin position="854"/>
        <end position="871"/>
    </location>
</feature>
<organism evidence="3 4">
    <name type="scientific">Trichomonas vaginalis (strain ATCC PRA-98 / G3)</name>
    <dbReference type="NCBI Taxonomy" id="412133"/>
    <lineage>
        <taxon>Eukaryota</taxon>
        <taxon>Metamonada</taxon>
        <taxon>Parabasalia</taxon>
        <taxon>Trichomonadida</taxon>
        <taxon>Trichomonadidae</taxon>
        <taxon>Trichomonas</taxon>
    </lineage>
</organism>
<evidence type="ECO:0000259" key="2">
    <source>
        <dbReference type="PROSITE" id="PS50197"/>
    </source>
</evidence>
<feature type="compositionally biased region" description="Basic and acidic residues" evidence="1">
    <location>
        <begin position="751"/>
        <end position="762"/>
    </location>
</feature>
<dbReference type="SMART" id="SM01026">
    <property type="entry name" value="Beach"/>
    <property type="match status" value="1"/>
</dbReference>
<dbReference type="InterPro" id="IPR036322">
    <property type="entry name" value="WD40_repeat_dom_sf"/>
</dbReference>
<dbReference type="InParanoid" id="A2DI78"/>
<feature type="compositionally biased region" description="Basic and acidic residues" evidence="1">
    <location>
        <begin position="807"/>
        <end position="819"/>
    </location>
</feature>
<dbReference type="KEGG" id="tva:5465404"/>
<dbReference type="InterPro" id="IPR000409">
    <property type="entry name" value="BEACH_dom"/>
</dbReference>
<feature type="domain" description="BEACH" evidence="2">
    <location>
        <begin position="2061"/>
        <end position="2370"/>
    </location>
</feature>
<feature type="compositionally biased region" description="Basic and acidic residues" evidence="1">
    <location>
        <begin position="827"/>
        <end position="846"/>
    </location>
</feature>
<feature type="compositionally biased region" description="Basic and acidic residues" evidence="1">
    <location>
        <begin position="781"/>
        <end position="791"/>
    </location>
</feature>